<dbReference type="Proteomes" id="UP001157418">
    <property type="component" value="Unassembled WGS sequence"/>
</dbReference>
<evidence type="ECO:0000256" key="1">
    <source>
        <dbReference type="SAM" id="MobiDB-lite"/>
    </source>
</evidence>
<sequence length="92" mass="10954">MSPKETTVIQNHCRCHHRLRRWRHRLQRHLHPPSSLSPATSNKSESRHHLLQILINSHHRRPFCHFLGSSSPPETIYITPIFDKNHHQLLKP</sequence>
<organism evidence="2 3">
    <name type="scientific">Lactuca virosa</name>
    <dbReference type="NCBI Taxonomy" id="75947"/>
    <lineage>
        <taxon>Eukaryota</taxon>
        <taxon>Viridiplantae</taxon>
        <taxon>Streptophyta</taxon>
        <taxon>Embryophyta</taxon>
        <taxon>Tracheophyta</taxon>
        <taxon>Spermatophyta</taxon>
        <taxon>Magnoliopsida</taxon>
        <taxon>eudicotyledons</taxon>
        <taxon>Gunneridae</taxon>
        <taxon>Pentapetalae</taxon>
        <taxon>asterids</taxon>
        <taxon>campanulids</taxon>
        <taxon>Asterales</taxon>
        <taxon>Asteraceae</taxon>
        <taxon>Cichorioideae</taxon>
        <taxon>Cichorieae</taxon>
        <taxon>Lactucinae</taxon>
        <taxon>Lactuca</taxon>
    </lineage>
</organism>
<dbReference type="AlphaFoldDB" id="A0AAU9NHJ3"/>
<name>A0AAU9NHJ3_9ASTR</name>
<accession>A0AAU9NHJ3</accession>
<evidence type="ECO:0000313" key="2">
    <source>
        <dbReference type="EMBL" id="CAH1437322.1"/>
    </source>
</evidence>
<keyword evidence="3" id="KW-1185">Reference proteome</keyword>
<reference evidence="2 3" key="1">
    <citation type="submission" date="2022-01" db="EMBL/GenBank/DDBJ databases">
        <authorList>
            <person name="Xiong W."/>
            <person name="Schranz E."/>
        </authorList>
    </citation>
    <scope>NUCLEOTIDE SEQUENCE [LARGE SCALE GENOMIC DNA]</scope>
</reference>
<feature type="region of interest" description="Disordered" evidence="1">
    <location>
        <begin position="27"/>
        <end position="47"/>
    </location>
</feature>
<evidence type="ECO:0000313" key="3">
    <source>
        <dbReference type="Proteomes" id="UP001157418"/>
    </source>
</evidence>
<feature type="compositionally biased region" description="Polar residues" evidence="1">
    <location>
        <begin position="34"/>
        <end position="43"/>
    </location>
</feature>
<gene>
    <name evidence="2" type="ORF">LVIROSA_LOCUS23658</name>
</gene>
<dbReference type="EMBL" id="CAKMRJ010004445">
    <property type="protein sequence ID" value="CAH1437322.1"/>
    <property type="molecule type" value="Genomic_DNA"/>
</dbReference>
<protein>
    <submittedName>
        <fullName evidence="2">Uncharacterized protein</fullName>
    </submittedName>
</protein>
<proteinExistence type="predicted"/>
<comment type="caution">
    <text evidence="2">The sequence shown here is derived from an EMBL/GenBank/DDBJ whole genome shotgun (WGS) entry which is preliminary data.</text>
</comment>